<keyword evidence="1" id="KW-1003">Cell membrane</keyword>
<dbReference type="PANTHER" id="PTHR43649">
    <property type="entry name" value="ARABINOSE-BINDING PROTEIN-RELATED"/>
    <property type="match status" value="1"/>
</dbReference>
<dbReference type="RefSeq" id="WP_099520200.1">
    <property type="nucleotide sequence ID" value="NZ_CP016808.1"/>
</dbReference>
<dbReference type="EMBL" id="CP016808">
    <property type="protein sequence ID" value="ANY69157.1"/>
    <property type="molecule type" value="Genomic_DNA"/>
</dbReference>
<evidence type="ECO:0000256" key="1">
    <source>
        <dbReference type="ARBA" id="ARBA00022475"/>
    </source>
</evidence>
<evidence type="ECO:0000256" key="3">
    <source>
        <dbReference type="ARBA" id="ARBA00023136"/>
    </source>
</evidence>
<dbReference type="Pfam" id="PF01547">
    <property type="entry name" value="SBP_bac_1"/>
    <property type="match status" value="1"/>
</dbReference>
<keyword evidence="5" id="KW-0449">Lipoprotein</keyword>
<feature type="chain" id="PRO_5038881343" evidence="6">
    <location>
        <begin position="20"/>
        <end position="518"/>
    </location>
</feature>
<proteinExistence type="predicted"/>
<keyword evidence="4" id="KW-0564">Palmitate</keyword>
<reference evidence="7" key="1">
    <citation type="submission" date="2016-08" db="EMBL/GenBank/DDBJ databases">
        <title>Complete Genome Seqeunce of Paenibacillus sp. BIHB 4019 from tea rhizoplane.</title>
        <authorList>
            <person name="Thakur R."/>
            <person name="Swarnkar M.K."/>
            <person name="Gulati A."/>
        </authorList>
    </citation>
    <scope>NUCLEOTIDE SEQUENCE [LARGE SCALE GENOMIC DNA]</scope>
    <source>
        <strain evidence="7">BIHB4019</strain>
    </source>
</reference>
<dbReference type="CDD" id="cd13580">
    <property type="entry name" value="PBP2_AlgQ_like_1"/>
    <property type="match status" value="1"/>
</dbReference>
<evidence type="ECO:0000256" key="6">
    <source>
        <dbReference type="SAM" id="SignalP"/>
    </source>
</evidence>
<dbReference type="AlphaFoldDB" id="A0A1B2DN78"/>
<dbReference type="InterPro" id="IPR006059">
    <property type="entry name" value="SBP"/>
</dbReference>
<keyword evidence="2 6" id="KW-0732">Signal</keyword>
<sequence length="518" mass="57256">MRKKQAATTFRVLCTTTLAGCILAGCASGSGVNEGSATSGTNQGGAPTSETQAPFKLTIMTNLHTPEVPTDAIEKMLEEKTNTDLTINWVPDGSYEEKLNSSFATGSLPQAVYMKNQTTYILFRDAIRNNQFWEIGPFIKDYPNLSKLDELVVKNTAVDGKTYAIYQERPLSRQGIIFRKDWADKLGLAAPKTTDELYNMLKQFKEGDPDGNGKADTMGLTDRSDLVYGAFKTVASYFGTPNNWGLADGKLQPEFMFPQYKETMDFFKKLYDEGLINKDFPVTSKEDQQNLVITGKAGMYIGSMADVQSLHQKTVEINPNALYDVANHISGPDGNAGIWSIPGYGNLVLFPKSSVKSEEELKSILAFFDKLMEPELANLVKWGVPDKHYTIVEGGLVQKAEDTKMTDREQKPYEILQVGGESTIDMLRAYNKLPAKAKAEELIIENNSMLINDPTAALDSKTFGLKGVELQQIINDATYRYILGNLDAAGFDGEIERWKKGGGESIIAEYNESLAKSQ</sequence>
<organism evidence="7">
    <name type="scientific">Paenibacillus sp. BIHB 4019</name>
    <dbReference type="NCBI Taxonomy" id="1870819"/>
    <lineage>
        <taxon>Bacteria</taxon>
        <taxon>Bacillati</taxon>
        <taxon>Bacillota</taxon>
        <taxon>Bacilli</taxon>
        <taxon>Bacillales</taxon>
        <taxon>Paenibacillaceae</taxon>
        <taxon>Paenibacillus</taxon>
    </lineage>
</organism>
<evidence type="ECO:0000256" key="2">
    <source>
        <dbReference type="ARBA" id="ARBA00022729"/>
    </source>
</evidence>
<dbReference type="PANTHER" id="PTHR43649:SF33">
    <property type="entry name" value="POLYGALACTURONAN_RHAMNOGALACTURONAN-BINDING PROTEIN YTCQ"/>
    <property type="match status" value="1"/>
</dbReference>
<feature type="signal peptide" evidence="6">
    <location>
        <begin position="1"/>
        <end position="19"/>
    </location>
</feature>
<protein>
    <submittedName>
        <fullName evidence="7">ABC transporter substrate-binding protein</fullName>
    </submittedName>
</protein>
<dbReference type="SUPFAM" id="SSF53850">
    <property type="entry name" value="Periplasmic binding protein-like II"/>
    <property type="match status" value="1"/>
</dbReference>
<keyword evidence="3" id="KW-0472">Membrane</keyword>
<accession>A0A1B2DN78</accession>
<dbReference type="InterPro" id="IPR050490">
    <property type="entry name" value="Bact_solute-bd_prot1"/>
</dbReference>
<evidence type="ECO:0000313" key="7">
    <source>
        <dbReference type="EMBL" id="ANY69157.1"/>
    </source>
</evidence>
<dbReference type="Gene3D" id="3.40.190.10">
    <property type="entry name" value="Periplasmic binding protein-like II"/>
    <property type="match status" value="2"/>
</dbReference>
<gene>
    <name evidence="7" type="ORF">BBD42_23740</name>
</gene>
<evidence type="ECO:0000256" key="4">
    <source>
        <dbReference type="ARBA" id="ARBA00023139"/>
    </source>
</evidence>
<name>A0A1B2DN78_9BACL</name>
<dbReference type="PROSITE" id="PS51257">
    <property type="entry name" value="PROKAR_LIPOPROTEIN"/>
    <property type="match status" value="1"/>
</dbReference>
<evidence type="ECO:0000256" key="5">
    <source>
        <dbReference type="ARBA" id="ARBA00023288"/>
    </source>
</evidence>